<dbReference type="Gene3D" id="3.30.9.10">
    <property type="entry name" value="D-Amino Acid Oxidase, subunit A, domain 2"/>
    <property type="match status" value="1"/>
</dbReference>
<protein>
    <submittedName>
        <fullName evidence="8">FAD dependent oxidoreductase</fullName>
    </submittedName>
</protein>
<dbReference type="SUPFAM" id="SSF54373">
    <property type="entry name" value="FAD-linked reductases, C-terminal domain"/>
    <property type="match status" value="1"/>
</dbReference>
<gene>
    <name evidence="8" type="ORF">BDV28DRAFT_44076</name>
</gene>
<reference evidence="9" key="1">
    <citation type="submission" date="2019-04" db="EMBL/GenBank/DDBJ databases">
        <title>Friends and foes A comparative genomics studyof 23 Aspergillus species from section Flavi.</title>
        <authorList>
            <consortium name="DOE Joint Genome Institute"/>
            <person name="Kjaerbolling I."/>
            <person name="Vesth T."/>
            <person name="Frisvad J.C."/>
            <person name="Nybo J.L."/>
            <person name="Theobald S."/>
            <person name="Kildgaard S."/>
            <person name="Isbrandt T."/>
            <person name="Kuo A."/>
            <person name="Sato A."/>
            <person name="Lyhne E.K."/>
            <person name="Kogle M.E."/>
            <person name="Wiebenga A."/>
            <person name="Kun R.S."/>
            <person name="Lubbers R.J."/>
            <person name="Makela M.R."/>
            <person name="Barry K."/>
            <person name="Chovatia M."/>
            <person name="Clum A."/>
            <person name="Daum C."/>
            <person name="Haridas S."/>
            <person name="He G."/>
            <person name="LaButti K."/>
            <person name="Lipzen A."/>
            <person name="Mondo S."/>
            <person name="Riley R."/>
            <person name="Salamov A."/>
            <person name="Simmons B.A."/>
            <person name="Magnuson J.K."/>
            <person name="Henrissat B."/>
            <person name="Mortensen U.H."/>
            <person name="Larsen T.O."/>
            <person name="Devries R.P."/>
            <person name="Grigoriev I.V."/>
            <person name="Machida M."/>
            <person name="Baker S.E."/>
            <person name="Andersen M.R."/>
        </authorList>
    </citation>
    <scope>NUCLEOTIDE SEQUENCE [LARGE SCALE GENOMIC DNA]</scope>
    <source>
        <strain evidence="9">CBS 553.77</strain>
    </source>
</reference>
<dbReference type="EMBL" id="ML739237">
    <property type="protein sequence ID" value="KAE8350254.1"/>
    <property type="molecule type" value="Genomic_DNA"/>
</dbReference>
<keyword evidence="6" id="KW-1133">Transmembrane helix</keyword>
<dbReference type="InterPro" id="IPR006076">
    <property type="entry name" value="FAD-dep_OxRdtase"/>
</dbReference>
<accession>A0A5N6YXT4</accession>
<evidence type="ECO:0000313" key="8">
    <source>
        <dbReference type="EMBL" id="KAE8350254.1"/>
    </source>
</evidence>
<dbReference type="GO" id="GO:0005737">
    <property type="term" value="C:cytoplasm"/>
    <property type="evidence" value="ECO:0007669"/>
    <property type="project" value="TreeGrafter"/>
</dbReference>
<comment type="cofactor">
    <cofactor evidence="1">
        <name>FAD</name>
        <dbReference type="ChEBI" id="CHEBI:57692"/>
    </cofactor>
</comment>
<keyword evidence="4" id="KW-0274">FAD</keyword>
<dbReference type="PROSITE" id="PS00677">
    <property type="entry name" value="DAO"/>
    <property type="match status" value="1"/>
</dbReference>
<feature type="transmembrane region" description="Helical" evidence="6">
    <location>
        <begin position="38"/>
        <end position="56"/>
    </location>
</feature>
<evidence type="ECO:0000259" key="7">
    <source>
        <dbReference type="PROSITE" id="PS50206"/>
    </source>
</evidence>
<keyword evidence="9" id="KW-1185">Reference proteome</keyword>
<dbReference type="Pfam" id="PF01266">
    <property type="entry name" value="DAO"/>
    <property type="match status" value="1"/>
</dbReference>
<sequence>MATRLTLKPTSGQLAEIQLSTTAEIPERAHKTQNRFRHILIIGGGVSGLMTAWILLDKGYRVTILSKAWASRERPLTSQIAGALWEFPPGGCGIMEIETPLFGYSAVEHYREWAMQSFEFYRLMAERDELISRGLGQAVGTEKFGAKMKTLFQFFRQPIEATTGVHDRHDPHHDKYHEVKTLDQSVDSSFRDQLNVKYHVMTDAQGGKKTNSRVLTDLVDPKNQFNVACAYQHAAPMIDTDVAMEFLMRLVQRKGAVLETREINGDIRLHEAELLNAYNADIIVNATGIGARELATDGQIFPVRGAVKKIKRPAGYPADAAFLLPAQVNPDGSVGKTVFIVPRNDDTLVVGSITQRNNWELNLSLDSPEVKAMWERATEFLPVLKNADRDSQSLAQGLRPFSHLNVRVSPDSRANTCRIVHNYGHGGSGWTLAVGCARTCVRLVEELLDTGRSANAELCRL</sequence>
<dbReference type="GO" id="GO:0019478">
    <property type="term" value="P:D-amino acid catabolic process"/>
    <property type="evidence" value="ECO:0007669"/>
    <property type="project" value="TreeGrafter"/>
</dbReference>
<evidence type="ECO:0000256" key="3">
    <source>
        <dbReference type="ARBA" id="ARBA00022630"/>
    </source>
</evidence>
<dbReference type="InterPro" id="IPR001763">
    <property type="entry name" value="Rhodanese-like_dom"/>
</dbReference>
<evidence type="ECO:0000256" key="5">
    <source>
        <dbReference type="ARBA" id="ARBA00023002"/>
    </source>
</evidence>
<dbReference type="GO" id="GO:0071949">
    <property type="term" value="F:FAD binding"/>
    <property type="evidence" value="ECO:0007669"/>
    <property type="project" value="InterPro"/>
</dbReference>
<dbReference type="Proteomes" id="UP000327118">
    <property type="component" value="Unassembled WGS sequence"/>
</dbReference>
<keyword evidence="6" id="KW-0812">Transmembrane</keyword>
<dbReference type="SUPFAM" id="SSF51971">
    <property type="entry name" value="Nucleotide-binding domain"/>
    <property type="match status" value="1"/>
</dbReference>
<evidence type="ECO:0000256" key="1">
    <source>
        <dbReference type="ARBA" id="ARBA00001974"/>
    </source>
</evidence>
<dbReference type="AlphaFoldDB" id="A0A5N6YXT4"/>
<comment type="similarity">
    <text evidence="2">Belongs to the DAMOX/DASOX family.</text>
</comment>
<evidence type="ECO:0000256" key="6">
    <source>
        <dbReference type="SAM" id="Phobius"/>
    </source>
</evidence>
<organism evidence="8 9">
    <name type="scientific">Aspergillus coremiiformis</name>
    <dbReference type="NCBI Taxonomy" id="138285"/>
    <lineage>
        <taxon>Eukaryota</taxon>
        <taxon>Fungi</taxon>
        <taxon>Dikarya</taxon>
        <taxon>Ascomycota</taxon>
        <taxon>Pezizomycotina</taxon>
        <taxon>Eurotiomycetes</taxon>
        <taxon>Eurotiomycetidae</taxon>
        <taxon>Eurotiales</taxon>
        <taxon>Aspergillaceae</taxon>
        <taxon>Aspergillus</taxon>
        <taxon>Aspergillus subgen. Circumdati</taxon>
    </lineage>
</organism>
<dbReference type="PANTHER" id="PTHR11530:SF25">
    <property type="entry name" value="FAD DEPENDENT OXIDOREDUCTASE DOMAIN-CONTAINING PROTEIN"/>
    <property type="match status" value="1"/>
</dbReference>
<dbReference type="PROSITE" id="PS50206">
    <property type="entry name" value="RHODANESE_3"/>
    <property type="match status" value="1"/>
</dbReference>
<dbReference type="GO" id="GO:0003884">
    <property type="term" value="F:D-amino-acid oxidase activity"/>
    <property type="evidence" value="ECO:0007669"/>
    <property type="project" value="InterPro"/>
</dbReference>
<evidence type="ECO:0000256" key="4">
    <source>
        <dbReference type="ARBA" id="ARBA00022827"/>
    </source>
</evidence>
<dbReference type="PANTHER" id="PTHR11530">
    <property type="entry name" value="D-AMINO ACID OXIDASE"/>
    <property type="match status" value="1"/>
</dbReference>
<proteinExistence type="inferred from homology"/>
<evidence type="ECO:0000313" key="9">
    <source>
        <dbReference type="Proteomes" id="UP000327118"/>
    </source>
</evidence>
<dbReference type="InterPro" id="IPR006181">
    <property type="entry name" value="D-amino_acid_oxidase_CS"/>
</dbReference>
<evidence type="ECO:0000256" key="2">
    <source>
        <dbReference type="ARBA" id="ARBA00006730"/>
    </source>
</evidence>
<feature type="domain" description="Rhodanese" evidence="7">
    <location>
        <begin position="39"/>
        <end position="78"/>
    </location>
</feature>
<dbReference type="InterPro" id="IPR023209">
    <property type="entry name" value="DAO"/>
</dbReference>
<dbReference type="OrthoDB" id="2015447at2759"/>
<dbReference type="Gene3D" id="3.40.50.720">
    <property type="entry name" value="NAD(P)-binding Rossmann-like Domain"/>
    <property type="match status" value="1"/>
</dbReference>
<keyword evidence="3" id="KW-0285">Flavoprotein</keyword>
<name>A0A5N6YXT4_9EURO</name>
<keyword evidence="5" id="KW-0560">Oxidoreductase</keyword>
<keyword evidence="6" id="KW-0472">Membrane</keyword>